<evidence type="ECO:0000256" key="4">
    <source>
        <dbReference type="ARBA" id="ARBA00022679"/>
    </source>
</evidence>
<evidence type="ECO:0000256" key="10">
    <source>
        <dbReference type="ARBA" id="ARBA00023160"/>
    </source>
</evidence>
<evidence type="ECO:0000313" key="14">
    <source>
        <dbReference type="Proteomes" id="UP000037510"/>
    </source>
</evidence>
<feature type="non-terminal residue" evidence="13">
    <location>
        <position position="281"/>
    </location>
</feature>
<dbReference type="Proteomes" id="UP000037510">
    <property type="component" value="Unassembled WGS sequence"/>
</dbReference>
<keyword evidence="8" id="KW-0443">Lipid metabolism</keyword>
<dbReference type="GO" id="GO:0016020">
    <property type="term" value="C:membrane"/>
    <property type="evidence" value="ECO:0007669"/>
    <property type="project" value="UniProtKB-SubCell"/>
</dbReference>
<dbReference type="AlphaFoldDB" id="A0A0L7LV83"/>
<keyword evidence="11" id="KW-0539">Nucleus</keyword>
<dbReference type="PANTHER" id="PTHR10598">
    <property type="entry name" value="SET1/ASH2 HISTONE METHYLTRANSFERASE COMPLEX SUBUNIT ASH2"/>
    <property type="match status" value="1"/>
</dbReference>
<accession>A0A0L7LV83</accession>
<gene>
    <name evidence="13" type="ORF">OBRU01_01067</name>
</gene>
<dbReference type="STRING" id="104452.A0A0L7LV83"/>
<comment type="subcellular location">
    <subcellularLocation>
        <location evidence="2">Membrane</location>
        <topology evidence="2">Multi-pass membrane protein</topology>
    </subcellularLocation>
    <subcellularLocation>
        <location evidence="1">Nucleus</location>
    </subcellularLocation>
</comment>
<organism evidence="13 14">
    <name type="scientific">Operophtera brumata</name>
    <name type="common">Winter moth</name>
    <name type="synonym">Phalaena brumata</name>
    <dbReference type="NCBI Taxonomy" id="104452"/>
    <lineage>
        <taxon>Eukaryota</taxon>
        <taxon>Metazoa</taxon>
        <taxon>Ecdysozoa</taxon>
        <taxon>Arthropoda</taxon>
        <taxon>Hexapoda</taxon>
        <taxon>Insecta</taxon>
        <taxon>Pterygota</taxon>
        <taxon>Neoptera</taxon>
        <taxon>Endopterygota</taxon>
        <taxon>Lepidoptera</taxon>
        <taxon>Glossata</taxon>
        <taxon>Ditrysia</taxon>
        <taxon>Geometroidea</taxon>
        <taxon>Geometridae</taxon>
        <taxon>Larentiinae</taxon>
        <taxon>Operophtera</taxon>
    </lineage>
</organism>
<keyword evidence="9" id="KW-0472">Membrane</keyword>
<dbReference type="Pfam" id="PF01151">
    <property type="entry name" value="ELO"/>
    <property type="match status" value="1"/>
</dbReference>
<dbReference type="InterPro" id="IPR003877">
    <property type="entry name" value="SPRY_dom"/>
</dbReference>
<dbReference type="SUPFAM" id="SSF49899">
    <property type="entry name" value="Concanavalin A-like lectins/glucanases"/>
    <property type="match status" value="1"/>
</dbReference>
<evidence type="ECO:0000256" key="8">
    <source>
        <dbReference type="ARBA" id="ARBA00023098"/>
    </source>
</evidence>
<sequence length="281" mass="32359">MHPNFPRSPSRRLVAYEVTMANRGHRILVPAAHQGVPAIVHEEQESGGPEEGYQVVQCDADCSECCWTTTYHFGCMLPDYSMKPEPLRMLRFLWWTVVLKLLELIETVFFVLRKKESQASFLHIYHHCSSLVIMFHESRGKHYSPGYGEGDTLGFLVVLPESAYTKYTPNTYKDRPLTGSKIYFFKNGECQGEAFTDVYQGCYYPTVSLHKNVTVSVNFGPNFKYPPSTEYKYRPCQGEAFTDVYQGCYYPTVSLHKNFTVSVNFGPNFKYPPSTEYKYRP</sequence>
<dbReference type="GO" id="GO:0048188">
    <property type="term" value="C:Set1C/COMPASS complex"/>
    <property type="evidence" value="ECO:0007669"/>
    <property type="project" value="InterPro"/>
</dbReference>
<dbReference type="CDD" id="cd12872">
    <property type="entry name" value="SPRY_Ash2"/>
    <property type="match status" value="1"/>
</dbReference>
<dbReference type="InterPro" id="IPR002076">
    <property type="entry name" value="ELO_fam"/>
</dbReference>
<evidence type="ECO:0000259" key="12">
    <source>
        <dbReference type="Pfam" id="PF00622"/>
    </source>
</evidence>
<evidence type="ECO:0000256" key="7">
    <source>
        <dbReference type="ARBA" id="ARBA00022989"/>
    </source>
</evidence>
<evidence type="ECO:0000256" key="9">
    <source>
        <dbReference type="ARBA" id="ARBA00023136"/>
    </source>
</evidence>
<keyword evidence="5" id="KW-0812">Transmembrane</keyword>
<evidence type="ECO:0000256" key="2">
    <source>
        <dbReference type="ARBA" id="ARBA00004141"/>
    </source>
</evidence>
<dbReference type="GO" id="GO:0009922">
    <property type="term" value="F:fatty acid elongase activity"/>
    <property type="evidence" value="ECO:0007669"/>
    <property type="project" value="InterPro"/>
</dbReference>
<keyword evidence="3" id="KW-0444">Lipid biosynthesis</keyword>
<dbReference type="GO" id="GO:0000976">
    <property type="term" value="F:transcription cis-regulatory region binding"/>
    <property type="evidence" value="ECO:0007669"/>
    <property type="project" value="TreeGrafter"/>
</dbReference>
<dbReference type="PANTHER" id="PTHR10598:SF0">
    <property type="entry name" value="SET1_ASH2 HISTONE METHYLTRANSFERASE COMPLEX SUBUNIT ASH2"/>
    <property type="match status" value="1"/>
</dbReference>
<evidence type="ECO:0000256" key="3">
    <source>
        <dbReference type="ARBA" id="ARBA00022516"/>
    </source>
</evidence>
<evidence type="ECO:0000256" key="1">
    <source>
        <dbReference type="ARBA" id="ARBA00004123"/>
    </source>
</evidence>
<proteinExistence type="predicted"/>
<keyword evidence="7" id="KW-1133">Transmembrane helix</keyword>
<dbReference type="Pfam" id="PF00622">
    <property type="entry name" value="SPRY"/>
    <property type="match status" value="1"/>
</dbReference>
<comment type="caution">
    <text evidence="13">The sequence shown here is derived from an EMBL/GenBank/DDBJ whole genome shotgun (WGS) entry which is preliminary data.</text>
</comment>
<name>A0A0L7LV83_OPEBR</name>
<evidence type="ECO:0000256" key="11">
    <source>
        <dbReference type="ARBA" id="ARBA00023242"/>
    </source>
</evidence>
<dbReference type="EMBL" id="JTDY01000061">
    <property type="protein sequence ID" value="KOB79101.1"/>
    <property type="molecule type" value="Genomic_DNA"/>
</dbReference>
<dbReference type="InterPro" id="IPR043136">
    <property type="entry name" value="B30.2/SPRY_sf"/>
</dbReference>
<reference evidence="13 14" key="1">
    <citation type="journal article" date="2015" name="Genome Biol. Evol.">
        <title>The genome of winter moth (Operophtera brumata) provides a genomic perspective on sexual dimorphism and phenology.</title>
        <authorList>
            <person name="Derks M.F."/>
            <person name="Smit S."/>
            <person name="Salis L."/>
            <person name="Schijlen E."/>
            <person name="Bossers A."/>
            <person name="Mateman C."/>
            <person name="Pijl A.S."/>
            <person name="de Ridder D."/>
            <person name="Groenen M.A."/>
            <person name="Visser M.E."/>
            <person name="Megens H.J."/>
        </authorList>
    </citation>
    <scope>NUCLEOTIDE SEQUENCE [LARGE SCALE GENOMIC DNA]</scope>
    <source>
        <strain evidence="13">WM2013NL</strain>
        <tissue evidence="13">Head and thorax</tissue>
    </source>
</reference>
<dbReference type="GO" id="GO:0006633">
    <property type="term" value="P:fatty acid biosynthetic process"/>
    <property type="evidence" value="ECO:0007669"/>
    <property type="project" value="UniProtKB-KW"/>
</dbReference>
<dbReference type="Gene3D" id="2.60.120.920">
    <property type="match status" value="2"/>
</dbReference>
<evidence type="ECO:0000256" key="6">
    <source>
        <dbReference type="ARBA" id="ARBA00022832"/>
    </source>
</evidence>
<protein>
    <submittedName>
        <fullName evidence="13">Putative trithorax protein ash2</fullName>
    </submittedName>
</protein>
<keyword evidence="4" id="KW-0808">Transferase</keyword>
<feature type="domain" description="SPRY" evidence="12">
    <location>
        <begin position="181"/>
        <end position="221"/>
    </location>
</feature>
<keyword evidence="10" id="KW-0275">Fatty acid biosynthesis</keyword>
<dbReference type="InterPro" id="IPR037353">
    <property type="entry name" value="ASH2"/>
</dbReference>
<dbReference type="InterPro" id="IPR013320">
    <property type="entry name" value="ConA-like_dom_sf"/>
</dbReference>
<keyword evidence="14" id="KW-1185">Reference proteome</keyword>
<evidence type="ECO:0000313" key="13">
    <source>
        <dbReference type="EMBL" id="KOB79101.1"/>
    </source>
</evidence>
<keyword evidence="6" id="KW-0276">Fatty acid metabolism</keyword>
<evidence type="ECO:0000256" key="5">
    <source>
        <dbReference type="ARBA" id="ARBA00022692"/>
    </source>
</evidence>